<sequence length="380" mass="43215">MDTTTPTRYAPDTTLRIREHLPPEPFRANSDYKPSPRPDADWSCWDPDAYEITNLTEFALANPPVETESPGKTERTLTITGTKTRRQSRGCAPERGGAHVVTCFLDGDSSVEYIAKIYDGVDYPTDMETWDCMSRADEDYAVEAWAYRGMQSVIGGTVVPAYFGSWTFPLDTNHNNRQRWVRMILLELIQGECLADIMKRAETGAAPPAAPVDYSLLPPDDFRLRVLRSVIDSKLAVWWEGLLDHNDLEPRNIMVRPDGSVAIIDFNHVTLYEFTIYGREHPRQLLDPAALPESPIQKYWPVPFGSVARGYEKSRVWGRWVPESWLGDLDLATEWLVETWRGSAKYAPLEQGWLDWTFHDRNSVRSKGCRFAGKPRAQAG</sequence>
<accession>A0AAE0H569</accession>
<evidence type="ECO:0000313" key="3">
    <source>
        <dbReference type="Proteomes" id="UP001278766"/>
    </source>
</evidence>
<dbReference type="InterPro" id="IPR011009">
    <property type="entry name" value="Kinase-like_dom_sf"/>
</dbReference>
<evidence type="ECO:0000313" key="2">
    <source>
        <dbReference type="EMBL" id="KAK3290185.1"/>
    </source>
</evidence>
<keyword evidence="3" id="KW-1185">Reference proteome</keyword>
<dbReference type="Proteomes" id="UP001278766">
    <property type="component" value="Unassembled WGS sequence"/>
</dbReference>
<proteinExistence type="predicted"/>
<reference evidence="2" key="1">
    <citation type="journal article" date="2023" name="Mol. Phylogenet. Evol.">
        <title>Genome-scale phylogeny and comparative genomics of the fungal order Sordariales.</title>
        <authorList>
            <person name="Hensen N."/>
            <person name="Bonometti L."/>
            <person name="Westerberg I."/>
            <person name="Brannstrom I.O."/>
            <person name="Guillou S."/>
            <person name="Cros-Aarteil S."/>
            <person name="Calhoun S."/>
            <person name="Haridas S."/>
            <person name="Kuo A."/>
            <person name="Mondo S."/>
            <person name="Pangilinan J."/>
            <person name="Riley R."/>
            <person name="LaButti K."/>
            <person name="Andreopoulos B."/>
            <person name="Lipzen A."/>
            <person name="Chen C."/>
            <person name="Yan M."/>
            <person name="Daum C."/>
            <person name="Ng V."/>
            <person name="Clum A."/>
            <person name="Steindorff A."/>
            <person name="Ohm R.A."/>
            <person name="Martin F."/>
            <person name="Silar P."/>
            <person name="Natvig D.O."/>
            <person name="Lalanne C."/>
            <person name="Gautier V."/>
            <person name="Ament-Velasquez S.L."/>
            <person name="Kruys A."/>
            <person name="Hutchinson M.I."/>
            <person name="Powell A.J."/>
            <person name="Barry K."/>
            <person name="Miller A.N."/>
            <person name="Grigoriev I.V."/>
            <person name="Debuchy R."/>
            <person name="Gladieux P."/>
            <person name="Hiltunen Thoren M."/>
            <person name="Johannesson H."/>
        </authorList>
    </citation>
    <scope>NUCLEOTIDE SEQUENCE</scope>
    <source>
        <strain evidence="2">CBS 168.71</strain>
    </source>
</reference>
<comment type="caution">
    <text evidence="2">The sequence shown here is derived from an EMBL/GenBank/DDBJ whole genome shotgun (WGS) entry which is preliminary data.</text>
</comment>
<feature type="compositionally biased region" description="Low complexity" evidence="1">
    <location>
        <begin position="1"/>
        <end position="14"/>
    </location>
</feature>
<dbReference type="RefSeq" id="XP_062653699.1">
    <property type="nucleotide sequence ID" value="XM_062804990.1"/>
</dbReference>
<feature type="region of interest" description="Disordered" evidence="1">
    <location>
        <begin position="1"/>
        <end position="39"/>
    </location>
</feature>
<dbReference type="GeneID" id="87841938"/>
<evidence type="ECO:0000256" key="1">
    <source>
        <dbReference type="SAM" id="MobiDB-lite"/>
    </source>
</evidence>
<dbReference type="EMBL" id="JAUEPN010000015">
    <property type="protein sequence ID" value="KAK3290185.1"/>
    <property type="molecule type" value="Genomic_DNA"/>
</dbReference>
<protein>
    <submittedName>
        <fullName evidence="2">Uncharacterized protein</fullName>
    </submittedName>
</protein>
<gene>
    <name evidence="2" type="ORF">B0H64DRAFT_413585</name>
</gene>
<reference evidence="2" key="2">
    <citation type="submission" date="2023-06" db="EMBL/GenBank/DDBJ databases">
        <authorList>
            <consortium name="Lawrence Berkeley National Laboratory"/>
            <person name="Haridas S."/>
            <person name="Hensen N."/>
            <person name="Bonometti L."/>
            <person name="Westerberg I."/>
            <person name="Brannstrom I.O."/>
            <person name="Guillou S."/>
            <person name="Cros-Aarteil S."/>
            <person name="Calhoun S."/>
            <person name="Kuo A."/>
            <person name="Mondo S."/>
            <person name="Pangilinan J."/>
            <person name="Riley R."/>
            <person name="Labutti K."/>
            <person name="Andreopoulos B."/>
            <person name="Lipzen A."/>
            <person name="Chen C."/>
            <person name="Yanf M."/>
            <person name="Daum C."/>
            <person name="Ng V."/>
            <person name="Clum A."/>
            <person name="Steindorff A."/>
            <person name="Ohm R."/>
            <person name="Martin F."/>
            <person name="Silar P."/>
            <person name="Natvig D."/>
            <person name="Lalanne C."/>
            <person name="Gautier V."/>
            <person name="Ament-Velasquez S.L."/>
            <person name="Kruys A."/>
            <person name="Hutchinson M.I."/>
            <person name="Powell A.J."/>
            <person name="Barry K."/>
            <person name="Miller A.N."/>
            <person name="Grigoriev I.V."/>
            <person name="Debuchy R."/>
            <person name="Gladieux P."/>
            <person name="Thoren M.H."/>
            <person name="Johannesson H."/>
        </authorList>
    </citation>
    <scope>NUCLEOTIDE SEQUENCE</scope>
    <source>
        <strain evidence="2">CBS 168.71</strain>
    </source>
</reference>
<dbReference type="SUPFAM" id="SSF56112">
    <property type="entry name" value="Protein kinase-like (PK-like)"/>
    <property type="match status" value="1"/>
</dbReference>
<dbReference type="AlphaFoldDB" id="A0AAE0H569"/>
<name>A0AAE0H569_9PEZI</name>
<organism evidence="2 3">
    <name type="scientific">Chaetomium fimeti</name>
    <dbReference type="NCBI Taxonomy" id="1854472"/>
    <lineage>
        <taxon>Eukaryota</taxon>
        <taxon>Fungi</taxon>
        <taxon>Dikarya</taxon>
        <taxon>Ascomycota</taxon>
        <taxon>Pezizomycotina</taxon>
        <taxon>Sordariomycetes</taxon>
        <taxon>Sordariomycetidae</taxon>
        <taxon>Sordariales</taxon>
        <taxon>Chaetomiaceae</taxon>
        <taxon>Chaetomium</taxon>
    </lineage>
</organism>